<dbReference type="EMBL" id="CP002077">
    <property type="protein sequence ID" value="ADK86891.1"/>
    <property type="molecule type" value="Genomic_DNA"/>
</dbReference>
<dbReference type="InterPro" id="IPR054689">
    <property type="entry name" value="MG075-like"/>
</dbReference>
<dbReference type="KEGG" id="mpj:MPNE_0246"/>
<reference evidence="1 2" key="1">
    <citation type="journal article" date="2010" name="Appl. Environ. Microbiol.">
        <title>Targeted chromosomal knockouts in Mycoplasma pneumoniae.</title>
        <authorList>
            <person name="Krishnakumar R."/>
            <person name="Assad-Garcia N."/>
            <person name="Benders G.A."/>
            <person name="Phan Q."/>
            <person name="Montague M.G."/>
            <person name="Glass J.I."/>
        </authorList>
    </citation>
    <scope>NUCLEOTIDE SEQUENCE [LARGE SCALE GENOMIC DNA]</scope>
    <source>
        <strain evidence="2">ATCC 15531 / DSM 22911 / NBRC 14401 / NCTC 10119 / FH</strain>
    </source>
</reference>
<name>A0A0H3DMC3_MYCPB</name>
<dbReference type="STRING" id="722438.F539_01195"/>
<accession>A0A0H3DMC3</accession>
<dbReference type="PaxDb" id="722438-MPNE_0246"/>
<organism evidence="1 2">
    <name type="scientific">Mycoplasmoides pneumoniae (strain ATCC 15531 / DSM 23978 / CIP 103766 / NBRC 14401 / NCTC 10119 / FH)</name>
    <name type="common">Mycoplasma pneumoniae</name>
    <dbReference type="NCBI Taxonomy" id="722438"/>
    <lineage>
        <taxon>Bacteria</taxon>
        <taxon>Bacillati</taxon>
        <taxon>Mycoplasmatota</taxon>
        <taxon>Mycoplasmoidales</taxon>
        <taxon>Mycoplasmoidaceae</taxon>
        <taxon>Mycoplasmoides</taxon>
    </lineage>
</organism>
<evidence type="ECO:0000313" key="1">
    <source>
        <dbReference type="EMBL" id="ADK86891.1"/>
    </source>
</evidence>
<protein>
    <submittedName>
        <fullName evidence="1">Uncharacterized protein</fullName>
    </submittedName>
</protein>
<dbReference type="Pfam" id="PF23707">
    <property type="entry name" value="P116"/>
    <property type="match status" value="1"/>
</dbReference>
<dbReference type="AlphaFoldDB" id="A0A0H3DMC3"/>
<dbReference type="eggNOG" id="ENOG5031YR4">
    <property type="taxonomic scope" value="Bacteria"/>
</dbReference>
<evidence type="ECO:0000313" key="2">
    <source>
        <dbReference type="Proteomes" id="UP000007756"/>
    </source>
</evidence>
<sequence>MKLSAIISLSVAGTVGTTAVVVPTTITLVNKTHQVEHESEQSDFQDIRFGLNSVKLPKAQPAAATRITVENGTDKLVNYKSSPQQLFLAKNALKDKLQGEFDKFLSDAKAFPALTADLQEWVDQQLFNPNQSFFDLSAPRSNFTLSSDKKASLDFIFRFTNFTESVQLLKLPEGVSVVVDSKQSFDYYVNASAQKLLVLPLSLPDYTLGLNYMFDHITLNGKVVNKFSFNPFKTNLNLAFSNVYNGVDVFEAQKNLVGKGKYLNTHVKAEDVKKDVNANIKNQFDIAKIIAELMGKALKEFGNQQEGQPLSFLKVMDKVKEDFEKLFNLVRPGLGKFVKDLIQSSSQAENKITVYKLIFDNKKTILNLLKELSIPELNSSLGLVDVLFDVITDSDGLYERLQSFKDLIVPAVKTNEKTAALSPLIEELLTQKDTYVFDLIQKHKGILTNLLKNFLADFQKSTPFMADQVAIFTELFDNEGAFDLFGEADFVDKIAELFLTKRTVKNGEKIETKDSLLVTSLKSLLGEKVAALDDLLDSYIFKNELLNRSVEVAKAEAKDTKGATDYKKEQAKALKKLFKHIGENTLSKTNLDKITLKEVKNTENVELEETETTLKVKKLDVEYKVELGNFEIKNGLIKAMLEFLPDPKDLETTLDKLLFKGESYKAMKDKYIKEGFPGYGWAKGVVPGAFESIENTFKSAIDKTKSIRDLFGDMLFGNDLSSVKETDSFITLGGSFDIKYGGENLNVLPAYYSLINSEIGYQIIGVDTTIDVTKVKVELKNKEYKGKSPAINGQVKLSQSFFNVWTNMFDSITKQIFQKKYEFKDNIQVFARNEDNTSRLELDISDPEQRVIPFAFVDGFGIQLKAVDKNITKEAGNTEPKSPVIQLYEALNKEKDQKQQSKQSPKQLDTKTQLGYLLKLGDNWSKDDYKSLIDDTIINNNYLEASFNSKITVDRLGIPIDLWLFKIWPKFNLEIPMQGSLQLYSSSVIFPYGIYDTSVQDATKIVKRLNFTDMGFKLNDPKPNFWFVGF</sequence>
<dbReference type="NCBIfam" id="NF045696">
    <property type="entry name" value="MG075_fam"/>
    <property type="match status" value="1"/>
</dbReference>
<dbReference type="PATRIC" id="fig|722438.3.peg.238"/>
<dbReference type="HOGENOM" id="CLU_297323_0_0_14"/>
<proteinExistence type="predicted"/>
<dbReference type="Proteomes" id="UP000007756">
    <property type="component" value="Chromosome"/>
</dbReference>
<gene>
    <name evidence="1" type="ordered locus">MPNE_0246</name>
</gene>
<dbReference type="InterPro" id="IPR057145">
    <property type="entry name" value="P116"/>
</dbReference>